<dbReference type="EMBL" id="JH992968">
    <property type="protein sequence ID" value="EKX54266.1"/>
    <property type="molecule type" value="Genomic_DNA"/>
</dbReference>
<keyword evidence="1" id="KW-0175">Coiled coil</keyword>
<reference evidence="5" key="2">
    <citation type="submission" date="2012-11" db="EMBL/GenBank/DDBJ databases">
        <authorList>
            <person name="Kuo A."/>
            <person name="Curtis B.A."/>
            <person name="Tanifuji G."/>
            <person name="Burki F."/>
            <person name="Gruber A."/>
            <person name="Irimia M."/>
            <person name="Maruyama S."/>
            <person name="Arias M.C."/>
            <person name="Ball S.G."/>
            <person name="Gile G.H."/>
            <person name="Hirakawa Y."/>
            <person name="Hopkins J.F."/>
            <person name="Rensing S.A."/>
            <person name="Schmutz J."/>
            <person name="Symeonidi A."/>
            <person name="Elias M."/>
            <person name="Eveleigh R.J."/>
            <person name="Herman E.K."/>
            <person name="Klute M.J."/>
            <person name="Nakayama T."/>
            <person name="Obornik M."/>
            <person name="Reyes-Prieto A."/>
            <person name="Armbrust E.V."/>
            <person name="Aves S.J."/>
            <person name="Beiko R.G."/>
            <person name="Coutinho P."/>
            <person name="Dacks J.B."/>
            <person name="Durnford D.G."/>
            <person name="Fast N.M."/>
            <person name="Green B.R."/>
            <person name="Grisdale C."/>
            <person name="Hempe F."/>
            <person name="Henrissat B."/>
            <person name="Hoppner M.P."/>
            <person name="Ishida K.-I."/>
            <person name="Kim E."/>
            <person name="Koreny L."/>
            <person name="Kroth P.G."/>
            <person name="Liu Y."/>
            <person name="Malik S.-B."/>
            <person name="Maier U.G."/>
            <person name="McRose D."/>
            <person name="Mock T."/>
            <person name="Neilson J.A."/>
            <person name="Onodera N.T."/>
            <person name="Poole A.M."/>
            <person name="Pritham E.J."/>
            <person name="Richards T.A."/>
            <person name="Rocap G."/>
            <person name="Roy S.W."/>
            <person name="Sarai C."/>
            <person name="Schaack S."/>
            <person name="Shirato S."/>
            <person name="Slamovits C.H."/>
            <person name="Spencer D.F."/>
            <person name="Suzuki S."/>
            <person name="Worden A.Z."/>
            <person name="Zauner S."/>
            <person name="Barry K."/>
            <person name="Bell C."/>
            <person name="Bharti A.K."/>
            <person name="Crow J.A."/>
            <person name="Grimwood J."/>
            <person name="Kramer R."/>
            <person name="Lindquist E."/>
            <person name="Lucas S."/>
            <person name="Salamov A."/>
            <person name="McFadden G.I."/>
            <person name="Lane C.E."/>
            <person name="Keeling P.J."/>
            <person name="Gray M.W."/>
            <person name="Grigoriev I.V."/>
            <person name="Archibald J.M."/>
        </authorList>
    </citation>
    <scope>NUCLEOTIDE SEQUENCE</scope>
    <source>
        <strain evidence="5">CCMP2712</strain>
    </source>
</reference>
<reference evidence="3 5" key="1">
    <citation type="journal article" date="2012" name="Nature">
        <title>Algal genomes reveal evolutionary mosaicism and the fate of nucleomorphs.</title>
        <authorList>
            <consortium name="DOE Joint Genome Institute"/>
            <person name="Curtis B.A."/>
            <person name="Tanifuji G."/>
            <person name="Burki F."/>
            <person name="Gruber A."/>
            <person name="Irimia M."/>
            <person name="Maruyama S."/>
            <person name="Arias M.C."/>
            <person name="Ball S.G."/>
            <person name="Gile G.H."/>
            <person name="Hirakawa Y."/>
            <person name="Hopkins J.F."/>
            <person name="Kuo A."/>
            <person name="Rensing S.A."/>
            <person name="Schmutz J."/>
            <person name="Symeonidi A."/>
            <person name="Elias M."/>
            <person name="Eveleigh R.J."/>
            <person name="Herman E.K."/>
            <person name="Klute M.J."/>
            <person name="Nakayama T."/>
            <person name="Obornik M."/>
            <person name="Reyes-Prieto A."/>
            <person name="Armbrust E.V."/>
            <person name="Aves S.J."/>
            <person name="Beiko R.G."/>
            <person name="Coutinho P."/>
            <person name="Dacks J.B."/>
            <person name="Durnford D.G."/>
            <person name="Fast N.M."/>
            <person name="Green B.R."/>
            <person name="Grisdale C.J."/>
            <person name="Hempel F."/>
            <person name="Henrissat B."/>
            <person name="Hoppner M.P."/>
            <person name="Ishida K."/>
            <person name="Kim E."/>
            <person name="Koreny L."/>
            <person name="Kroth P.G."/>
            <person name="Liu Y."/>
            <person name="Malik S.B."/>
            <person name="Maier U.G."/>
            <person name="McRose D."/>
            <person name="Mock T."/>
            <person name="Neilson J.A."/>
            <person name="Onodera N.T."/>
            <person name="Poole A.M."/>
            <person name="Pritham E.J."/>
            <person name="Richards T.A."/>
            <person name="Rocap G."/>
            <person name="Roy S.W."/>
            <person name="Sarai C."/>
            <person name="Schaack S."/>
            <person name="Shirato S."/>
            <person name="Slamovits C.H."/>
            <person name="Spencer D.F."/>
            <person name="Suzuki S."/>
            <person name="Worden A.Z."/>
            <person name="Zauner S."/>
            <person name="Barry K."/>
            <person name="Bell C."/>
            <person name="Bharti A.K."/>
            <person name="Crow J.A."/>
            <person name="Grimwood J."/>
            <person name="Kramer R."/>
            <person name="Lindquist E."/>
            <person name="Lucas S."/>
            <person name="Salamov A."/>
            <person name="McFadden G.I."/>
            <person name="Lane C.E."/>
            <person name="Keeling P.J."/>
            <person name="Gray M.W."/>
            <person name="Grigoriev I.V."/>
            <person name="Archibald J.M."/>
        </authorList>
    </citation>
    <scope>NUCLEOTIDE SEQUENCE</scope>
    <source>
        <strain evidence="3 5">CCMP2712</strain>
    </source>
</reference>
<gene>
    <name evidence="3" type="ORF">GUITHDRAFT_100510</name>
</gene>
<evidence type="ECO:0000313" key="4">
    <source>
        <dbReference type="EnsemblProtists" id="EKX54266"/>
    </source>
</evidence>
<dbReference type="EnsemblProtists" id="EKX54266">
    <property type="protein sequence ID" value="EKX54266"/>
    <property type="gene ID" value="GUITHDRAFT_100510"/>
</dbReference>
<keyword evidence="5" id="KW-1185">Reference proteome</keyword>
<evidence type="ECO:0000313" key="5">
    <source>
        <dbReference type="Proteomes" id="UP000011087"/>
    </source>
</evidence>
<protein>
    <submittedName>
        <fullName evidence="3 4">Uncharacterized protein</fullName>
    </submittedName>
</protein>
<dbReference type="PaxDb" id="55529-EKX54266"/>
<evidence type="ECO:0000256" key="1">
    <source>
        <dbReference type="SAM" id="Coils"/>
    </source>
</evidence>
<dbReference type="AlphaFoldDB" id="L1K0A1"/>
<accession>L1K0A1</accession>
<dbReference type="GeneID" id="17310676"/>
<feature type="signal peptide" evidence="2">
    <location>
        <begin position="1"/>
        <end position="22"/>
    </location>
</feature>
<keyword evidence="2" id="KW-0732">Signal</keyword>
<proteinExistence type="predicted"/>
<dbReference type="Proteomes" id="UP000011087">
    <property type="component" value="Unassembled WGS sequence"/>
</dbReference>
<feature type="chain" id="PRO_5008772176" evidence="2">
    <location>
        <begin position="23"/>
        <end position="325"/>
    </location>
</feature>
<evidence type="ECO:0000256" key="2">
    <source>
        <dbReference type="SAM" id="SignalP"/>
    </source>
</evidence>
<dbReference type="HOGENOM" id="CLU_856484_0_0_1"/>
<feature type="coiled-coil region" evidence="1">
    <location>
        <begin position="90"/>
        <end position="121"/>
    </location>
</feature>
<reference evidence="4" key="3">
    <citation type="submission" date="2016-03" db="UniProtKB">
        <authorList>
            <consortium name="EnsemblProtists"/>
        </authorList>
    </citation>
    <scope>IDENTIFICATION</scope>
</reference>
<evidence type="ECO:0000313" key="3">
    <source>
        <dbReference type="EMBL" id="EKX54266.1"/>
    </source>
</evidence>
<sequence length="325" mass="37140">MKDVQIFLASFVLSSFLIDCQCAKKYNDYLHGLGIQMLSDFSPTLDRSSKELETIIHERDLAMAARAAKVEEKMKTMVTKPWATMHPLRLEREEKRDEALVRQAKRQVEEDQRMLKEAQSVSNHDEKMLKVAVARKSLQMDDGSMRRQKAMKNLNVKARVEAKRDGALLHDWHIDKDGHIVQTQVKPASAKKALATQREHSRARSNIAEKAIDDRGHMSARFEAVHRKAVALRNLGKKHNEIFVDQADRKAHHTVEVLPYLLPPIGIAVLVVLGTSTYMVKKWQKIPNGVSIVRRQNVEDLKAGFSKFSGKKEEVQWKELEHSAL</sequence>
<organism evidence="3">
    <name type="scientific">Guillardia theta (strain CCMP2712)</name>
    <name type="common">Cryptophyte</name>
    <dbReference type="NCBI Taxonomy" id="905079"/>
    <lineage>
        <taxon>Eukaryota</taxon>
        <taxon>Cryptophyceae</taxon>
        <taxon>Pyrenomonadales</taxon>
        <taxon>Geminigeraceae</taxon>
        <taxon>Guillardia</taxon>
    </lineage>
</organism>
<dbReference type="KEGG" id="gtt:GUITHDRAFT_100510"/>
<dbReference type="RefSeq" id="XP_005841246.1">
    <property type="nucleotide sequence ID" value="XM_005841189.1"/>
</dbReference>
<name>L1K0A1_GUITC</name>